<evidence type="ECO:0000313" key="3">
    <source>
        <dbReference type="Proteomes" id="UP000824078"/>
    </source>
</evidence>
<gene>
    <name evidence="2" type="ORF">IAD17_01260</name>
</gene>
<organism evidence="2 3">
    <name type="scientific">Candidatus Coprovicinus avistercoris</name>
    <dbReference type="NCBI Taxonomy" id="2840754"/>
    <lineage>
        <taxon>Bacteria</taxon>
        <taxon>Bacillati</taxon>
        <taxon>Actinomycetota</taxon>
        <taxon>Coriobacteriia</taxon>
        <taxon>Coriobacteriales</taxon>
        <taxon>Coriobacteriaceae</taxon>
        <taxon>Coriobacteriaceae incertae sedis</taxon>
        <taxon>Candidatus Coprovicinus</taxon>
    </lineage>
</organism>
<dbReference type="SUPFAM" id="SSF53067">
    <property type="entry name" value="Actin-like ATPase domain"/>
    <property type="match status" value="1"/>
</dbReference>
<protein>
    <submittedName>
        <fullName evidence="2">ROK family protein</fullName>
    </submittedName>
</protein>
<dbReference type="EMBL" id="DVMQ01000004">
    <property type="protein sequence ID" value="HIU23541.1"/>
    <property type="molecule type" value="Genomic_DNA"/>
</dbReference>
<evidence type="ECO:0000256" key="1">
    <source>
        <dbReference type="ARBA" id="ARBA00006479"/>
    </source>
</evidence>
<name>A0A9D1L4D8_9ACTN</name>
<evidence type="ECO:0000313" key="2">
    <source>
        <dbReference type="EMBL" id="HIU23541.1"/>
    </source>
</evidence>
<dbReference type="Pfam" id="PF00480">
    <property type="entry name" value="ROK"/>
    <property type="match status" value="1"/>
</dbReference>
<comment type="caution">
    <text evidence="2">The sequence shown here is derived from an EMBL/GenBank/DDBJ whole genome shotgun (WGS) entry which is preliminary data.</text>
</comment>
<dbReference type="Gene3D" id="3.30.420.40">
    <property type="match status" value="2"/>
</dbReference>
<dbReference type="InterPro" id="IPR000600">
    <property type="entry name" value="ROK"/>
</dbReference>
<dbReference type="AlphaFoldDB" id="A0A9D1L4D8"/>
<dbReference type="PANTHER" id="PTHR18964:SF149">
    <property type="entry name" value="BIFUNCTIONAL UDP-N-ACETYLGLUCOSAMINE 2-EPIMERASE_N-ACETYLMANNOSAMINE KINASE"/>
    <property type="match status" value="1"/>
</dbReference>
<reference evidence="2" key="1">
    <citation type="submission" date="2020-10" db="EMBL/GenBank/DDBJ databases">
        <authorList>
            <person name="Gilroy R."/>
        </authorList>
    </citation>
    <scope>NUCLEOTIDE SEQUENCE</scope>
    <source>
        <strain evidence="2">ChiHjej12B11-29160</strain>
    </source>
</reference>
<dbReference type="PANTHER" id="PTHR18964">
    <property type="entry name" value="ROK (REPRESSOR, ORF, KINASE) FAMILY"/>
    <property type="match status" value="1"/>
</dbReference>
<dbReference type="InterPro" id="IPR043129">
    <property type="entry name" value="ATPase_NBD"/>
</dbReference>
<dbReference type="Proteomes" id="UP000824078">
    <property type="component" value="Unassembled WGS sequence"/>
</dbReference>
<comment type="similarity">
    <text evidence="1">Belongs to the ROK (NagC/XylR) family.</text>
</comment>
<reference evidence="2" key="2">
    <citation type="journal article" date="2021" name="PeerJ">
        <title>Extensive microbial diversity within the chicken gut microbiome revealed by metagenomics and culture.</title>
        <authorList>
            <person name="Gilroy R."/>
            <person name="Ravi A."/>
            <person name="Getino M."/>
            <person name="Pursley I."/>
            <person name="Horton D.L."/>
            <person name="Alikhan N.F."/>
            <person name="Baker D."/>
            <person name="Gharbi K."/>
            <person name="Hall N."/>
            <person name="Watson M."/>
            <person name="Adriaenssens E.M."/>
            <person name="Foster-Nyarko E."/>
            <person name="Jarju S."/>
            <person name="Secka A."/>
            <person name="Antonio M."/>
            <person name="Oren A."/>
            <person name="Chaudhuri R.R."/>
            <person name="La Ragione R."/>
            <person name="Hildebrand F."/>
            <person name="Pallen M.J."/>
        </authorList>
    </citation>
    <scope>NUCLEOTIDE SEQUENCE</scope>
    <source>
        <strain evidence="2">ChiHjej12B11-29160</strain>
    </source>
</reference>
<accession>A0A9D1L4D8</accession>
<sequence length="308" mass="32417">MSTPADQNLVVGLDIGGTRIKCGIYNVATQEVLSSDVAPTPREEAAFFATISDLVSKQAAQVGQPRAVGVSIGSYVFADGSIDGMSSFVPFLTHGYPLGAKISECLNLPARVDNDARLIALAEAVSGVGAPYHRVLVLTLGTGIGVGLVEDKRPVGADSSMHLAGHILVRAGNEFACLDSEPCYCGQTGCFESTCSGTSLAKLVHDKLGENATNEVLFQRAQAGDKQAQEIVQWYISMLCRALNSYVYIYCPDAIVLAGGVAHALGPWIEHIQKALVAEVYEGQHTDVLLTTLKEDSGIIGAASLFAS</sequence>
<proteinExistence type="inferred from homology"/>